<dbReference type="PATRIC" id="fig|2209.42.peg.1355"/>
<dbReference type="RefSeq" id="WP_048038061.1">
    <property type="nucleotide sequence ID" value="NZ_JJOS01000124.1"/>
</dbReference>
<gene>
    <name evidence="2" type="ORF">DU33_06025</name>
    <name evidence="3" type="ORF">DU45_03180</name>
    <name evidence="1" type="ORF">DU47_07215</name>
    <name evidence="6" type="ORF">DU56_05075</name>
    <name evidence="4" type="ORF">DU64_04280</name>
    <name evidence="7" type="ORF">DU66_04130</name>
    <name evidence="5" type="ORF">DU68_05315</name>
    <name evidence="8" type="ORF">DU80_12540</name>
</gene>
<reference evidence="9 10" key="1">
    <citation type="journal article" date="2015" name="ISME J.">
        <title>Genomic and phenotypic differentiation among Methanosarcina mazei populations from Columbia River sediment.</title>
        <authorList>
            <person name="Youngblut N.D."/>
            <person name="Wirth J.S."/>
            <person name="Henriksen J.R."/>
            <person name="Smith M."/>
            <person name="Simon H."/>
            <person name="Metcalf W.W."/>
            <person name="Whitaker R.J."/>
        </authorList>
    </citation>
    <scope>NUCLEOTIDE SEQUENCE [LARGE SCALE GENOMIC DNA]</scope>
    <source>
        <strain evidence="8 10">1.H.M.2.1</strain>
        <strain evidence="1 16">2.F.A.2.4</strain>
        <strain evidence="2 11">3.F.T.1A.1</strain>
        <strain evidence="4 13">3.F.T.1A.2</strain>
        <strain evidence="3 15">3.F.T.1A.4</strain>
        <strain evidence="7 14">3.H.M.1B.1</strain>
        <strain evidence="5 9">3.H.M.1B.2</strain>
        <strain evidence="6 12">3.H.M.1B.5</strain>
    </source>
</reference>
<evidence type="ECO:0000313" key="2">
    <source>
        <dbReference type="EMBL" id="KKG53439.1"/>
    </source>
</evidence>
<dbReference type="Proteomes" id="UP000034253">
    <property type="component" value="Unassembled WGS sequence"/>
</dbReference>
<dbReference type="EMBL" id="JJPI01000087">
    <property type="protein sequence ID" value="KKG53439.1"/>
    <property type="molecule type" value="Genomic_DNA"/>
</dbReference>
<evidence type="ECO:0000313" key="5">
    <source>
        <dbReference type="EMBL" id="KKH01163.1"/>
    </source>
</evidence>
<evidence type="ECO:0000313" key="13">
    <source>
        <dbReference type="Proteomes" id="UP000034279"/>
    </source>
</evidence>
<evidence type="ECO:0000313" key="16">
    <source>
        <dbReference type="Proteomes" id="UP000034578"/>
    </source>
</evidence>
<evidence type="ECO:0000313" key="3">
    <source>
        <dbReference type="EMBL" id="KKG57848.1"/>
    </source>
</evidence>
<dbReference type="EMBL" id="JJPV01000048">
    <property type="protein sequence ID" value="KKH01163.1"/>
    <property type="molecule type" value="Genomic_DNA"/>
</dbReference>
<evidence type="ECO:0000313" key="15">
    <source>
        <dbReference type="Proteomes" id="UP000034566"/>
    </source>
</evidence>
<dbReference type="Proteomes" id="UP000034152">
    <property type="component" value="Unassembled WGS sequence"/>
</dbReference>
<dbReference type="EMBL" id="JJPU01000002">
    <property type="protein sequence ID" value="KKH03382.1"/>
    <property type="molecule type" value="Genomic_DNA"/>
</dbReference>
<dbReference type="Proteomes" id="UP000034578">
    <property type="component" value="Unassembled WGS sequence"/>
</dbReference>
<evidence type="ECO:0000313" key="11">
    <source>
        <dbReference type="Proteomes" id="UP000034188"/>
    </source>
</evidence>
<evidence type="ECO:0000313" key="6">
    <source>
        <dbReference type="EMBL" id="KKH01566.1"/>
    </source>
</evidence>
<dbReference type="EMBL" id="JJPK01000125">
    <property type="protein sequence ID" value="KKG57848.1"/>
    <property type="molecule type" value="Genomic_DNA"/>
</dbReference>
<protein>
    <submittedName>
        <fullName evidence="3">Uncharacterized protein</fullName>
    </submittedName>
</protein>
<dbReference type="AlphaFoldDB" id="A0A0F8I2R6"/>
<evidence type="ECO:0000313" key="10">
    <source>
        <dbReference type="Proteomes" id="UP000034152"/>
    </source>
</evidence>
<proteinExistence type="predicted"/>
<dbReference type="Proteomes" id="UP000034566">
    <property type="component" value="Unassembled WGS sequence"/>
</dbReference>
<evidence type="ECO:0000313" key="12">
    <source>
        <dbReference type="Proteomes" id="UP000034253"/>
    </source>
</evidence>
<dbReference type="EMBL" id="JJPJ01000004">
    <property type="protein sequence ID" value="KKG66882.1"/>
    <property type="molecule type" value="Genomic_DNA"/>
</dbReference>
<accession>A0A0F8I2R6</accession>
<evidence type="ECO:0000313" key="8">
    <source>
        <dbReference type="EMBL" id="KKH87284.1"/>
    </source>
</evidence>
<evidence type="ECO:0000313" key="7">
    <source>
        <dbReference type="EMBL" id="KKH03382.1"/>
    </source>
</evidence>
<evidence type="ECO:0000313" key="4">
    <source>
        <dbReference type="EMBL" id="KKG66882.1"/>
    </source>
</evidence>
<name>A0A0F8I2R6_METMZ</name>
<organism evidence="3 15">
    <name type="scientific">Methanosarcina mazei</name>
    <name type="common">Methanosarcina frisia</name>
    <dbReference type="NCBI Taxonomy" id="2209"/>
    <lineage>
        <taxon>Archaea</taxon>
        <taxon>Methanobacteriati</taxon>
        <taxon>Methanobacteriota</taxon>
        <taxon>Stenosarchaea group</taxon>
        <taxon>Methanomicrobia</taxon>
        <taxon>Methanosarcinales</taxon>
        <taxon>Methanosarcinaceae</taxon>
        <taxon>Methanosarcina</taxon>
    </lineage>
</organism>
<dbReference type="Proteomes" id="UP000034279">
    <property type="component" value="Unassembled WGS sequence"/>
</dbReference>
<evidence type="ECO:0000313" key="9">
    <source>
        <dbReference type="Proteomes" id="UP000033835"/>
    </source>
</evidence>
<dbReference type="EMBL" id="JJQU01000085">
    <property type="protein sequence ID" value="KKH87284.1"/>
    <property type="molecule type" value="Genomic_DNA"/>
</dbReference>
<sequence length="457" mass="53821">MISQDNIFLEIPCLTEKSQSLSGVFLAKKWFKNADRRYLAESLQKFVDYNKNLFDFLGVFLHLEGSGKDVSLNFRSGSFIGVIPLRSPDNGKQIGDFIVRPRYTTANDQFSEYVEIVNLLESEIAPEFKHSIPLLSHNYLKPPVYLEAMKFVKLLEKAIKTNWRKFQTTTKLYRYPKSQVDWKKYVEKEFDPTKRLLFPCHDNLLSKLHREFFEIKYVYSIAKSEINSVRTPQHIKYQFQEAFAYLDNFLYEFSEKPTNELHLHYSDPAVIKELKKQGNKILNRNLEEITAWRIDFSLLFERYVQYLFGQISLEIGATQLNNYKIRRYSSVNPPWSQSYLEPDIVLIKNKLEIIIDAKYKSHLFNLKGFTEELKEEHRKDLHQLLAYTTFTSGENKIGILCYPYISHYLAELNYSFLLSKIGCKIYLVGVPMQKSKINEFKKMIIENISKIEVENLA</sequence>
<evidence type="ECO:0000313" key="1">
    <source>
        <dbReference type="EMBL" id="KKF98731.1"/>
    </source>
</evidence>
<dbReference type="EMBL" id="JJPW01000046">
    <property type="protein sequence ID" value="KKH01566.1"/>
    <property type="molecule type" value="Genomic_DNA"/>
</dbReference>
<evidence type="ECO:0000313" key="14">
    <source>
        <dbReference type="Proteomes" id="UP000034468"/>
    </source>
</evidence>
<dbReference type="EMBL" id="JJOS01000124">
    <property type="protein sequence ID" value="KKF98731.1"/>
    <property type="molecule type" value="Genomic_DNA"/>
</dbReference>
<keyword evidence="16" id="KW-1185">Reference proteome</keyword>
<dbReference type="Proteomes" id="UP000034188">
    <property type="component" value="Unassembled WGS sequence"/>
</dbReference>
<dbReference type="Proteomes" id="UP000034468">
    <property type="component" value="Unassembled WGS sequence"/>
</dbReference>
<comment type="caution">
    <text evidence="3">The sequence shown here is derived from an EMBL/GenBank/DDBJ whole genome shotgun (WGS) entry which is preliminary data.</text>
</comment>
<dbReference type="Proteomes" id="UP000033835">
    <property type="component" value="Unassembled WGS sequence"/>
</dbReference>